<comment type="caution">
    <text evidence="1">The sequence shown here is derived from an EMBL/GenBank/DDBJ whole genome shotgun (WGS) entry which is preliminary data.</text>
</comment>
<evidence type="ECO:0000313" key="2">
    <source>
        <dbReference type="Proteomes" id="UP000499080"/>
    </source>
</evidence>
<dbReference type="Proteomes" id="UP000499080">
    <property type="component" value="Unassembled WGS sequence"/>
</dbReference>
<dbReference type="AlphaFoldDB" id="A0A4Y2KKV0"/>
<keyword evidence="2" id="KW-1185">Reference proteome</keyword>
<evidence type="ECO:0000313" key="1">
    <source>
        <dbReference type="EMBL" id="GBN02366.1"/>
    </source>
</evidence>
<organism evidence="1 2">
    <name type="scientific">Araneus ventricosus</name>
    <name type="common">Orbweaver spider</name>
    <name type="synonym">Epeira ventricosa</name>
    <dbReference type="NCBI Taxonomy" id="182803"/>
    <lineage>
        <taxon>Eukaryota</taxon>
        <taxon>Metazoa</taxon>
        <taxon>Ecdysozoa</taxon>
        <taxon>Arthropoda</taxon>
        <taxon>Chelicerata</taxon>
        <taxon>Arachnida</taxon>
        <taxon>Araneae</taxon>
        <taxon>Araneomorphae</taxon>
        <taxon>Entelegynae</taxon>
        <taxon>Araneoidea</taxon>
        <taxon>Araneidae</taxon>
        <taxon>Araneus</taxon>
    </lineage>
</organism>
<protein>
    <submittedName>
        <fullName evidence="1">Uncharacterized protein</fullName>
    </submittedName>
</protein>
<accession>A0A4Y2KKV0</accession>
<dbReference type="EMBL" id="BGPR01004697">
    <property type="protein sequence ID" value="GBN02366.1"/>
    <property type="molecule type" value="Genomic_DNA"/>
</dbReference>
<proteinExistence type="predicted"/>
<sequence length="151" mass="17683">MVHLNDLMDWEYKWEYTYEECHNETMIEYCQLKLQQQITLCNATEVLPSINTNISSDAFFSTRRFLLNALNRLLQCDRWKRLGNNAYRAANCGSKLLRALSTLDPLCVALSPQQQQCHRVAKPILSASLRAWRSTIARYSRYLRPEHRISA</sequence>
<reference evidence="1 2" key="1">
    <citation type="journal article" date="2019" name="Sci. Rep.">
        <title>Orb-weaving spider Araneus ventricosus genome elucidates the spidroin gene catalogue.</title>
        <authorList>
            <person name="Kono N."/>
            <person name="Nakamura H."/>
            <person name="Ohtoshi R."/>
            <person name="Moran D.A.P."/>
            <person name="Shinohara A."/>
            <person name="Yoshida Y."/>
            <person name="Fujiwara M."/>
            <person name="Mori M."/>
            <person name="Tomita M."/>
            <person name="Arakawa K."/>
        </authorList>
    </citation>
    <scope>NUCLEOTIDE SEQUENCE [LARGE SCALE GENOMIC DNA]</scope>
</reference>
<gene>
    <name evidence="1" type="ORF">AVEN_128631_1</name>
</gene>
<name>A0A4Y2KKV0_ARAVE</name>